<reference evidence="1 2" key="1">
    <citation type="submission" date="2018-03" db="EMBL/GenBank/DDBJ databases">
        <authorList>
            <person name="Guldener U."/>
        </authorList>
    </citation>
    <scope>NUCLEOTIDE SEQUENCE [LARGE SCALE GENOMIC DNA]</scope>
    <source>
        <strain evidence="1 2">DAOM196992</strain>
    </source>
</reference>
<keyword evidence="2" id="KW-1185">Reference proteome</keyword>
<name>A0A5C3FBV8_9BASI</name>
<proteinExistence type="predicted"/>
<protein>
    <submittedName>
        <fullName evidence="1">Uncharacterized protein</fullName>
    </submittedName>
</protein>
<accession>A0A5C3FBV8</accession>
<sequence length="159" mass="18451">MATLRKAMVRLRKDHSRTAGEARDALQNPDDLNRLAVARWLLNDMGDKYHSGRTHAYSLKTLIDGNMFQSDRPSWLYQQYVGSLDAFAPRLRSSHDRLQAFYNTLSRIDRYDPRFNPHVHNERQLERVRPPPGIVEMLDHDAENGLWSTRPGHASFPRG</sequence>
<dbReference type="EMBL" id="OOIP01000031">
    <property type="protein sequence ID" value="SPO41750.1"/>
    <property type="molecule type" value="Genomic_DNA"/>
</dbReference>
<gene>
    <name evidence="1" type="ORF">PSFLO_07232</name>
</gene>
<dbReference type="Proteomes" id="UP000323386">
    <property type="component" value="Unassembled WGS sequence"/>
</dbReference>
<evidence type="ECO:0000313" key="1">
    <source>
        <dbReference type="EMBL" id="SPO41750.1"/>
    </source>
</evidence>
<evidence type="ECO:0000313" key="2">
    <source>
        <dbReference type="Proteomes" id="UP000323386"/>
    </source>
</evidence>
<organism evidence="1 2">
    <name type="scientific">Pseudozyma flocculosa</name>
    <dbReference type="NCBI Taxonomy" id="84751"/>
    <lineage>
        <taxon>Eukaryota</taxon>
        <taxon>Fungi</taxon>
        <taxon>Dikarya</taxon>
        <taxon>Basidiomycota</taxon>
        <taxon>Ustilaginomycotina</taxon>
        <taxon>Ustilaginomycetes</taxon>
        <taxon>Ustilaginales</taxon>
        <taxon>Ustilaginaceae</taxon>
        <taxon>Pseudozyma</taxon>
    </lineage>
</organism>
<dbReference type="AlphaFoldDB" id="A0A5C3FBV8"/>